<dbReference type="Gene3D" id="1.50.10.10">
    <property type="match status" value="1"/>
</dbReference>
<dbReference type="InterPro" id="IPR001661">
    <property type="entry name" value="Glyco_hydro_37"/>
</dbReference>
<evidence type="ECO:0000256" key="1">
    <source>
        <dbReference type="ARBA" id="ARBA00001576"/>
    </source>
</evidence>
<evidence type="ECO:0000256" key="3">
    <source>
        <dbReference type="ARBA" id="ARBA00012757"/>
    </source>
</evidence>
<dbReference type="SMR" id="A0A6J1TCH1"/>
<name>A0A6J1TCH1_FRAOC</name>
<evidence type="ECO:0000256" key="7">
    <source>
        <dbReference type="RuleBase" id="RU361180"/>
    </source>
</evidence>
<dbReference type="InterPro" id="IPR012341">
    <property type="entry name" value="6hp_glycosidase-like_sf"/>
</dbReference>
<evidence type="ECO:0000256" key="10">
    <source>
        <dbReference type="SAM" id="SignalP"/>
    </source>
</evidence>
<dbReference type="InterPro" id="IPR018232">
    <property type="entry name" value="Glyco_hydro_37_CS"/>
</dbReference>
<dbReference type="GO" id="GO:0005993">
    <property type="term" value="P:trehalose catabolic process"/>
    <property type="evidence" value="ECO:0007669"/>
    <property type="project" value="TreeGrafter"/>
</dbReference>
<evidence type="ECO:0000256" key="4">
    <source>
        <dbReference type="ARBA" id="ARBA00019905"/>
    </source>
</evidence>
<dbReference type="Proteomes" id="UP000504606">
    <property type="component" value="Unplaced"/>
</dbReference>
<dbReference type="RefSeq" id="XP_026288501.1">
    <property type="nucleotide sequence ID" value="XM_026432716.2"/>
</dbReference>
<keyword evidence="10" id="KW-0732">Signal</keyword>
<feature type="region of interest" description="Disordered" evidence="9">
    <location>
        <begin position="653"/>
        <end position="672"/>
    </location>
</feature>
<evidence type="ECO:0000313" key="12">
    <source>
        <dbReference type="RefSeq" id="XP_026288501.1"/>
    </source>
</evidence>
<evidence type="ECO:0000256" key="6">
    <source>
        <dbReference type="ARBA" id="ARBA00023295"/>
    </source>
</evidence>
<feature type="chain" id="PRO_5026726000" description="Trehalase" evidence="10">
    <location>
        <begin position="17"/>
        <end position="672"/>
    </location>
</feature>
<feature type="signal peptide" evidence="10">
    <location>
        <begin position="1"/>
        <end position="16"/>
    </location>
</feature>
<keyword evidence="6 7" id="KW-0326">Glycosidase</keyword>
<comment type="catalytic activity">
    <reaction evidence="1 7">
        <text>alpha,alpha-trehalose + H2O = alpha-D-glucose + beta-D-glucose</text>
        <dbReference type="Rhea" id="RHEA:32675"/>
        <dbReference type="ChEBI" id="CHEBI:15377"/>
        <dbReference type="ChEBI" id="CHEBI:15903"/>
        <dbReference type="ChEBI" id="CHEBI:16551"/>
        <dbReference type="ChEBI" id="CHEBI:17925"/>
        <dbReference type="EC" id="3.2.1.28"/>
    </reaction>
</comment>
<evidence type="ECO:0000256" key="9">
    <source>
        <dbReference type="SAM" id="MobiDB-lite"/>
    </source>
</evidence>
<gene>
    <name evidence="12" type="primary">LOC113213605</name>
</gene>
<dbReference type="AlphaFoldDB" id="A0A6J1TCH1"/>
<dbReference type="PROSITE" id="PS00927">
    <property type="entry name" value="TREHALASE_1"/>
    <property type="match status" value="1"/>
</dbReference>
<sequence>MDGFKWVLFVLEYLVARNGLAPTATLQAQPLTASSWSASPSASWRTQPPLIQPLGARPPRGLHSSHVPAACRSDIYCKGELLHVVQMARIYPDSKTFVDKKVRESPEVALKQFEKLMQETGSNPSFEQVQNFVNQTFEDGDELEEWIPSDWTEQPALLERIENRKYREWAHSLNKLWRMLARKMKTDVRDNPSHYSLIYVPHGFVIPGGRFKELYYWDSYWILQGLLFCDMHETAKGVIENLMHLVKVLGFVPNGSRVYYEERSQPPLLIAMARAYYDKTNDIKFIEDNMETLEKEFNFWMNNSMIEVEKDGQKYNLARYFFLSNGPRPESYREDFETTEHLANSTEDRERMYWELKSGAATGWDFSSRWFIDRDGTNKGELKDIKTTSIVPVDLNAFLYGAASSLQFFMTKLNQRNKATGYGRIANELRAAVQAVLWNEEDGIWYDYDALNKKQREYFYGSNLAPLWTNCYDGDKVAHIAEKAVKYIEKTGLLSYRGGTPSSLANTGEQWDFPNCWAPIQALVIQGLDRTGQEDAMNLADELARRWLHANYLGYEQNTMMFEKYDAVNIGRFGGGGEYAVQEGFGWTNGLVFELLAKYNSKGGPTGDVGGVGGQGVGGQDVSNSLSQVVREVVRGAVHGASSLVLGDDAQADKHNHEAHPHHTQGDHNRSG</sequence>
<proteinExistence type="inferred from homology"/>
<keyword evidence="5 7" id="KW-0378">Hydrolase</keyword>
<accession>A0A6J1TCH1</accession>
<dbReference type="PANTHER" id="PTHR23403:SF1">
    <property type="entry name" value="TREHALASE"/>
    <property type="match status" value="1"/>
</dbReference>
<evidence type="ECO:0000256" key="5">
    <source>
        <dbReference type="ARBA" id="ARBA00022801"/>
    </source>
</evidence>
<protein>
    <recommendedName>
        <fullName evidence="4 7">Trehalase</fullName>
        <ecNumber evidence="3 7">3.2.1.28</ecNumber>
    </recommendedName>
    <alternativeName>
        <fullName evidence="7">Alpha-trehalose glucohydrolase</fullName>
    </alternativeName>
</protein>
<evidence type="ECO:0000313" key="11">
    <source>
        <dbReference type="Proteomes" id="UP000504606"/>
    </source>
</evidence>
<evidence type="ECO:0000256" key="8">
    <source>
        <dbReference type="SAM" id="Coils"/>
    </source>
</evidence>
<dbReference type="OrthoDB" id="3542292at2759"/>
<organism evidence="11 12">
    <name type="scientific">Frankliniella occidentalis</name>
    <name type="common">Western flower thrips</name>
    <name type="synonym">Euthrips occidentalis</name>
    <dbReference type="NCBI Taxonomy" id="133901"/>
    <lineage>
        <taxon>Eukaryota</taxon>
        <taxon>Metazoa</taxon>
        <taxon>Ecdysozoa</taxon>
        <taxon>Arthropoda</taxon>
        <taxon>Hexapoda</taxon>
        <taxon>Insecta</taxon>
        <taxon>Pterygota</taxon>
        <taxon>Neoptera</taxon>
        <taxon>Paraneoptera</taxon>
        <taxon>Thysanoptera</taxon>
        <taxon>Terebrantia</taxon>
        <taxon>Thripoidea</taxon>
        <taxon>Thripidae</taxon>
        <taxon>Frankliniella</taxon>
    </lineage>
</organism>
<evidence type="ECO:0000256" key="2">
    <source>
        <dbReference type="ARBA" id="ARBA00005615"/>
    </source>
</evidence>
<comment type="similarity">
    <text evidence="2 7">Belongs to the glycosyl hydrolase 37 family.</text>
</comment>
<feature type="coiled-coil region" evidence="8">
    <location>
        <begin position="276"/>
        <end position="303"/>
    </location>
</feature>
<dbReference type="GeneID" id="113213605"/>
<dbReference type="GO" id="GO:0004555">
    <property type="term" value="F:alpha,alpha-trehalase activity"/>
    <property type="evidence" value="ECO:0007669"/>
    <property type="project" value="UniProtKB-EC"/>
</dbReference>
<keyword evidence="11" id="KW-1185">Reference proteome</keyword>
<dbReference type="PRINTS" id="PR00744">
    <property type="entry name" value="GLHYDRLASE37"/>
</dbReference>
<dbReference type="KEGG" id="foc:113213605"/>
<dbReference type="InterPro" id="IPR008928">
    <property type="entry name" value="6-hairpin_glycosidase_sf"/>
</dbReference>
<dbReference type="SUPFAM" id="SSF48208">
    <property type="entry name" value="Six-hairpin glycosidases"/>
    <property type="match status" value="1"/>
</dbReference>
<reference evidence="12" key="1">
    <citation type="submission" date="2025-08" db="UniProtKB">
        <authorList>
            <consortium name="RefSeq"/>
        </authorList>
    </citation>
    <scope>IDENTIFICATION</scope>
    <source>
        <tissue evidence="12">Whole organism</tissue>
    </source>
</reference>
<dbReference type="Pfam" id="PF01204">
    <property type="entry name" value="Trehalase"/>
    <property type="match status" value="1"/>
</dbReference>
<dbReference type="PANTHER" id="PTHR23403">
    <property type="entry name" value="TREHALASE"/>
    <property type="match status" value="1"/>
</dbReference>
<dbReference type="EC" id="3.2.1.28" evidence="3 7"/>
<keyword evidence="8" id="KW-0175">Coiled coil</keyword>
<feature type="region of interest" description="Disordered" evidence="9">
    <location>
        <begin position="37"/>
        <end position="59"/>
    </location>
</feature>